<dbReference type="Pfam" id="PF09856">
    <property type="entry name" value="ScfRs"/>
    <property type="match status" value="1"/>
</dbReference>
<evidence type="ECO:0000313" key="3">
    <source>
        <dbReference type="Proteomes" id="UP000228531"/>
    </source>
</evidence>
<comment type="caution">
    <text evidence="2">The sequence shown here is derived from an EMBL/GenBank/DDBJ whole genome shotgun (WGS) entry which is preliminary data.</text>
</comment>
<dbReference type="InterPro" id="IPR001387">
    <property type="entry name" value="Cro/C1-type_HTH"/>
</dbReference>
<proteinExistence type="predicted"/>
<dbReference type="GO" id="GO:0003677">
    <property type="term" value="F:DNA binding"/>
    <property type="evidence" value="ECO:0007669"/>
    <property type="project" value="InterPro"/>
</dbReference>
<dbReference type="Proteomes" id="UP000228531">
    <property type="component" value="Unassembled WGS sequence"/>
</dbReference>
<protein>
    <recommendedName>
        <fullName evidence="1">HTH cro/C1-type domain-containing protein</fullName>
    </recommendedName>
</protein>
<reference evidence="2 3" key="1">
    <citation type="submission" date="2017-11" db="EMBL/GenBank/DDBJ databases">
        <title>Genomic Encyclopedia of Archaeal and Bacterial Type Strains, Phase II (KMG-II): From Individual Species to Whole Genera.</title>
        <authorList>
            <person name="Goeker M."/>
        </authorList>
    </citation>
    <scope>NUCLEOTIDE SEQUENCE [LARGE SCALE GENOMIC DNA]</scope>
    <source>
        <strain evidence="2 3">DSM 29128</strain>
    </source>
</reference>
<dbReference type="Pfam" id="PF01381">
    <property type="entry name" value="HTH_3"/>
    <property type="match status" value="1"/>
</dbReference>
<dbReference type="SMART" id="SM00530">
    <property type="entry name" value="HTH_XRE"/>
    <property type="match status" value="1"/>
</dbReference>
<dbReference type="EMBL" id="PGTY01000001">
    <property type="protein sequence ID" value="PJI92383.1"/>
    <property type="molecule type" value="Genomic_DNA"/>
</dbReference>
<dbReference type="Gene3D" id="1.10.260.40">
    <property type="entry name" value="lambda repressor-like DNA-binding domains"/>
    <property type="match status" value="1"/>
</dbReference>
<dbReference type="CDD" id="cd00093">
    <property type="entry name" value="HTH_XRE"/>
    <property type="match status" value="1"/>
</dbReference>
<dbReference type="PROSITE" id="PS50943">
    <property type="entry name" value="HTH_CROC1"/>
    <property type="match status" value="1"/>
</dbReference>
<dbReference type="InterPro" id="IPR018653">
    <property type="entry name" value="ScfR_C"/>
</dbReference>
<evidence type="ECO:0000259" key="1">
    <source>
        <dbReference type="PROSITE" id="PS50943"/>
    </source>
</evidence>
<gene>
    <name evidence="2" type="ORF">BC777_1232</name>
</gene>
<sequence length="433" mass="46446">MSNQRLVGSRIREKRLDLGLKQASVAETVGISPSYLNLIEHNRRRIGGKLLTDLARVLEVDTSLLADGVGRDTLDQMRNAAANIGSNVEVDRTEELAARFPGWAALIAAQAAKIAALEERGRVLTDRIAYDPQLAASLHEVISAVSAIRSSASILVGPEDLDQDWQRRFHENIHGDSVRLADSSAALIAYLEAPDGVLEQSGSPFEAVESYLESSGFHIAAIEKGAAPSQVLKEAGLEGPAKSVLRDVLNSYAADVEKLPLARFEKACRKHSYDPPALAQAFGLPLTLIMRRLAQLPPDKGHPPMGLVICDAAGALTFVKPAPGFTMPRSVGACPLWPLYGALSRPYQPVRMDVAMPGRAATRALCFAVAEPHGPTQFDAPPALKSMMLVIPDPPEPATAPHPVGVSCRICPRTDCASRREPALKGMHAQTVL</sequence>
<organism evidence="2 3">
    <name type="scientific">Yoonia maricola</name>
    <dbReference type="NCBI Taxonomy" id="420999"/>
    <lineage>
        <taxon>Bacteria</taxon>
        <taxon>Pseudomonadati</taxon>
        <taxon>Pseudomonadota</taxon>
        <taxon>Alphaproteobacteria</taxon>
        <taxon>Rhodobacterales</taxon>
        <taxon>Paracoccaceae</taxon>
        <taxon>Yoonia</taxon>
    </lineage>
</organism>
<dbReference type="InterPro" id="IPR010982">
    <property type="entry name" value="Lambda_DNA-bd_dom_sf"/>
</dbReference>
<keyword evidence="3" id="KW-1185">Reference proteome</keyword>
<dbReference type="OrthoDB" id="7790108at2"/>
<evidence type="ECO:0000313" key="2">
    <source>
        <dbReference type="EMBL" id="PJI92383.1"/>
    </source>
</evidence>
<feature type="domain" description="HTH cro/C1-type" evidence="1">
    <location>
        <begin position="11"/>
        <end position="65"/>
    </location>
</feature>
<dbReference type="AlphaFoldDB" id="A0A2M8WN94"/>
<name>A0A2M8WN94_9RHOB</name>
<accession>A0A2M8WN94</accession>
<dbReference type="SUPFAM" id="SSF47413">
    <property type="entry name" value="lambda repressor-like DNA-binding domains"/>
    <property type="match status" value="1"/>
</dbReference>